<evidence type="ECO:0000313" key="2">
    <source>
        <dbReference type="EMBL" id="QAA76145.1"/>
    </source>
</evidence>
<dbReference type="Gene3D" id="3.90.550.10">
    <property type="entry name" value="Spore Coat Polysaccharide Biosynthesis Protein SpsA, Chain A"/>
    <property type="match status" value="1"/>
</dbReference>
<dbReference type="Pfam" id="PF12804">
    <property type="entry name" value="NTP_transf_3"/>
    <property type="match status" value="1"/>
</dbReference>
<feature type="domain" description="MobA-like NTP transferase" evidence="1">
    <location>
        <begin position="18"/>
        <end position="179"/>
    </location>
</feature>
<sequence>MTDRHRSSVPRHPSTVTGVVLAAGAGTRMGQPKLLLPVDGRPLVLWVVDLVNRLPHDRRVIVLGAQAETVRSALFPADGAHPGGRFGWTVLVNEGWREGMGSSLRCAAEEVDGGMLVFLGDMPWVPEEAARAVLARAGGRPAAPAYRGVRGFPVYLPPSLRPEVRALAGDRGARDLLQDCDLIAWPDDRVIRDVDRVEDLLHA</sequence>
<keyword evidence="2" id="KW-0808">Transferase</keyword>
<evidence type="ECO:0000313" key="3">
    <source>
        <dbReference type="Proteomes" id="UP000287233"/>
    </source>
</evidence>
<evidence type="ECO:0000259" key="1">
    <source>
        <dbReference type="Pfam" id="PF12804"/>
    </source>
</evidence>
<name>A0A410FST4_BIPS1</name>
<dbReference type="KEGG" id="bih:BIP78_0379"/>
<organism evidence="2 3">
    <name type="scientific">Bipolaricaulis sibiricus</name>
    <dbReference type="NCBI Taxonomy" id="2501609"/>
    <lineage>
        <taxon>Bacteria</taxon>
        <taxon>Candidatus Bipolaricaulota</taxon>
        <taxon>Candidatus Bipolaricaulia</taxon>
        <taxon>Candidatus Bipolaricaulales</taxon>
        <taxon>Candidatus Bipolaricaulaceae</taxon>
        <taxon>Candidatus Bipolaricaulis</taxon>
    </lineage>
</organism>
<accession>A0A410FST4</accession>
<dbReference type="PANTHER" id="PTHR43777">
    <property type="entry name" value="MOLYBDENUM COFACTOR CYTIDYLYLTRANSFERASE"/>
    <property type="match status" value="1"/>
</dbReference>
<dbReference type="InterPro" id="IPR029044">
    <property type="entry name" value="Nucleotide-diphossugar_trans"/>
</dbReference>
<proteinExistence type="predicted"/>
<dbReference type="PANTHER" id="PTHR43777:SF1">
    <property type="entry name" value="MOLYBDENUM COFACTOR CYTIDYLYLTRANSFERASE"/>
    <property type="match status" value="1"/>
</dbReference>
<dbReference type="CDD" id="cd04182">
    <property type="entry name" value="GT_2_like_f"/>
    <property type="match status" value="1"/>
</dbReference>
<gene>
    <name evidence="2" type="ORF">BIP78_0379</name>
</gene>
<reference evidence="3" key="1">
    <citation type="submission" date="2018-12" db="EMBL/GenBank/DDBJ databases">
        <title>Complete genome sequence of an uncultured bacterium of the candidate phylum Bipolaricaulota.</title>
        <authorList>
            <person name="Kadnikov V.V."/>
            <person name="Mardanov A.V."/>
            <person name="Beletsky A.V."/>
            <person name="Frank Y.A."/>
            <person name="Karnachuk O.V."/>
            <person name="Ravin N.V."/>
        </authorList>
    </citation>
    <scope>NUCLEOTIDE SEQUENCE [LARGE SCALE GENOMIC DNA]</scope>
</reference>
<dbReference type="Proteomes" id="UP000287233">
    <property type="component" value="Chromosome"/>
</dbReference>
<protein>
    <submittedName>
        <fullName evidence="2">CTP:molybdopterin cytidylyltransferase</fullName>
    </submittedName>
</protein>
<dbReference type="InterPro" id="IPR025877">
    <property type="entry name" value="MobA-like_NTP_Trfase"/>
</dbReference>
<keyword evidence="2" id="KW-0548">Nucleotidyltransferase</keyword>
<dbReference type="AlphaFoldDB" id="A0A410FST4"/>
<dbReference type="EMBL" id="CP034928">
    <property type="protein sequence ID" value="QAA76145.1"/>
    <property type="molecule type" value="Genomic_DNA"/>
</dbReference>
<dbReference type="SUPFAM" id="SSF53448">
    <property type="entry name" value="Nucleotide-diphospho-sugar transferases"/>
    <property type="match status" value="1"/>
</dbReference>
<dbReference type="GO" id="GO:0016779">
    <property type="term" value="F:nucleotidyltransferase activity"/>
    <property type="evidence" value="ECO:0007669"/>
    <property type="project" value="UniProtKB-KW"/>
</dbReference>